<feature type="region of interest" description="Disordered" evidence="1">
    <location>
        <begin position="275"/>
        <end position="315"/>
    </location>
</feature>
<dbReference type="InParanoid" id="A0A1Y2AIT2"/>
<dbReference type="Gene3D" id="3.40.50.150">
    <property type="entry name" value="Vaccinia Virus protein VP39"/>
    <property type="match status" value="1"/>
</dbReference>
<dbReference type="STRING" id="71784.A0A1Y2AIT2"/>
<accession>A0A1Y2AIT2</accession>
<dbReference type="PANTHER" id="PTHR18895:SF74">
    <property type="entry name" value="MTRF1L RELEASE FACTOR GLUTAMINE METHYLTRANSFERASE"/>
    <property type="match status" value="1"/>
</dbReference>
<evidence type="ECO:0000313" key="3">
    <source>
        <dbReference type="Proteomes" id="UP000193986"/>
    </source>
</evidence>
<gene>
    <name evidence="2" type="ORF">BCR39DRAFT_382716</name>
</gene>
<dbReference type="EMBL" id="MCFC01000092">
    <property type="protein sequence ID" value="ORY22493.1"/>
    <property type="molecule type" value="Genomic_DNA"/>
</dbReference>
<keyword evidence="2" id="KW-0808">Transferase</keyword>
<dbReference type="SUPFAM" id="SSF53335">
    <property type="entry name" value="S-adenosyl-L-methionine-dependent methyltransferases"/>
    <property type="match status" value="1"/>
</dbReference>
<comment type="caution">
    <text evidence="2">The sequence shown here is derived from an EMBL/GenBank/DDBJ whole genome shotgun (WGS) entry which is preliminary data.</text>
</comment>
<reference evidence="2 3" key="1">
    <citation type="submission" date="2016-07" db="EMBL/GenBank/DDBJ databases">
        <title>Pervasive Adenine N6-methylation of Active Genes in Fungi.</title>
        <authorList>
            <consortium name="DOE Joint Genome Institute"/>
            <person name="Mondo S.J."/>
            <person name="Dannebaum R.O."/>
            <person name="Kuo R.C."/>
            <person name="Labutti K."/>
            <person name="Haridas S."/>
            <person name="Kuo A."/>
            <person name="Salamov A."/>
            <person name="Ahrendt S.R."/>
            <person name="Lipzen A."/>
            <person name="Sullivan W."/>
            <person name="Andreopoulos W.B."/>
            <person name="Clum A."/>
            <person name="Lindquist E."/>
            <person name="Daum C."/>
            <person name="Ramamoorthy G.K."/>
            <person name="Gryganskyi A."/>
            <person name="Culley D."/>
            <person name="Magnuson J.K."/>
            <person name="James T.Y."/>
            <person name="O'Malley M.A."/>
            <person name="Stajich J.E."/>
            <person name="Spatafora J.W."/>
            <person name="Visel A."/>
            <person name="Grigoriev I.V."/>
        </authorList>
    </citation>
    <scope>NUCLEOTIDE SEQUENCE [LARGE SCALE GENOMIC DNA]</scope>
    <source>
        <strain evidence="2 3">68-887.2</strain>
    </source>
</reference>
<dbReference type="InterPro" id="IPR050320">
    <property type="entry name" value="N5-glutamine_MTase"/>
</dbReference>
<proteinExistence type="predicted"/>
<feature type="compositionally biased region" description="Polar residues" evidence="1">
    <location>
        <begin position="35"/>
        <end position="59"/>
    </location>
</feature>
<feature type="compositionally biased region" description="Low complexity" evidence="1">
    <location>
        <begin position="156"/>
        <end position="216"/>
    </location>
</feature>
<dbReference type="InterPro" id="IPR029063">
    <property type="entry name" value="SAM-dependent_MTases_sf"/>
</dbReference>
<evidence type="ECO:0000313" key="2">
    <source>
        <dbReference type="EMBL" id="ORY22493.1"/>
    </source>
</evidence>
<dbReference type="AlphaFoldDB" id="A0A1Y2AIT2"/>
<dbReference type="OrthoDB" id="269872at2759"/>
<dbReference type="InterPro" id="IPR002052">
    <property type="entry name" value="DNA_methylase_N6_adenine_CS"/>
</dbReference>
<dbReference type="PANTHER" id="PTHR18895">
    <property type="entry name" value="HEMK METHYLTRANSFERASE"/>
    <property type="match status" value="1"/>
</dbReference>
<feature type="region of interest" description="Disordered" evidence="1">
    <location>
        <begin position="156"/>
        <end position="218"/>
    </location>
</feature>
<dbReference type="PROSITE" id="PS00092">
    <property type="entry name" value="N6_MTASE"/>
    <property type="match status" value="1"/>
</dbReference>
<dbReference type="GO" id="GO:0032259">
    <property type="term" value="P:methylation"/>
    <property type="evidence" value="ECO:0007669"/>
    <property type="project" value="UniProtKB-KW"/>
</dbReference>
<sequence>MRVRCLSLSLIRLPSRWGVHQPRRSTHDSRPNPANPSRASRLSHTNPSPTNLDRLNDRSNPNTASLLALLRRNPELSHLEATNELRWIQQSSKSDTDTERSCARRGDGEPLQYILGDVDFGPLTLLTRAPVLIPRPETAFVITRLAGLINSSLINSTSSSSTSLSTSPTSTSPSPSSSTSTSPSTSSSTSTPPSTSSTSSTSISTTTRTTTSTSSPGKISHRLKIADLCSGSGCIALLLSHLIRPRPIVRGYDISQSAISLSRENAQRLSSSYSSSTANLTSHSKSDSNFNSKFNSTSNSNSNPTSHSNSKAESNFNSNFKTISNSKVNSDSDFDSAPDITFTQLDLFHPQAIEVVKRGYGYDLIVSNPPYITWKEYHALPHSVKAYEDPRALLGDLGVTSSSHSRGLAFYQRIAAMLPDLLNTDSNDTYTRRLEYPRVALEIGEEQAQDVQSILLASRCVQRTEVWQDQYGKDRMVVGWTK</sequence>
<feature type="compositionally biased region" description="Low complexity" evidence="1">
    <location>
        <begin position="275"/>
        <end position="309"/>
    </location>
</feature>
<feature type="region of interest" description="Disordered" evidence="1">
    <location>
        <begin position="19"/>
        <end position="59"/>
    </location>
</feature>
<dbReference type="GO" id="GO:0008168">
    <property type="term" value="F:methyltransferase activity"/>
    <property type="evidence" value="ECO:0007669"/>
    <property type="project" value="UniProtKB-KW"/>
</dbReference>
<keyword evidence="3" id="KW-1185">Reference proteome</keyword>
<keyword evidence="2" id="KW-0489">Methyltransferase</keyword>
<dbReference type="GO" id="GO:0005739">
    <property type="term" value="C:mitochondrion"/>
    <property type="evidence" value="ECO:0007669"/>
    <property type="project" value="TreeGrafter"/>
</dbReference>
<protein>
    <submittedName>
        <fullName evidence="2">S-adenosyl-L-methionine-dependent methyltransferase</fullName>
    </submittedName>
</protein>
<dbReference type="Proteomes" id="UP000193986">
    <property type="component" value="Unassembled WGS sequence"/>
</dbReference>
<dbReference type="GO" id="GO:0003676">
    <property type="term" value="F:nucleic acid binding"/>
    <property type="evidence" value="ECO:0007669"/>
    <property type="project" value="InterPro"/>
</dbReference>
<organism evidence="2 3">
    <name type="scientific">Naematelia encephala</name>
    <dbReference type="NCBI Taxonomy" id="71784"/>
    <lineage>
        <taxon>Eukaryota</taxon>
        <taxon>Fungi</taxon>
        <taxon>Dikarya</taxon>
        <taxon>Basidiomycota</taxon>
        <taxon>Agaricomycotina</taxon>
        <taxon>Tremellomycetes</taxon>
        <taxon>Tremellales</taxon>
        <taxon>Naemateliaceae</taxon>
        <taxon>Naematelia</taxon>
    </lineage>
</organism>
<name>A0A1Y2AIT2_9TREE</name>
<evidence type="ECO:0000256" key="1">
    <source>
        <dbReference type="SAM" id="MobiDB-lite"/>
    </source>
</evidence>